<dbReference type="PANTHER" id="PTHR19359">
    <property type="entry name" value="CYTOCHROME B5"/>
    <property type="match status" value="1"/>
</dbReference>
<keyword evidence="2 5" id="KW-0479">Metal-binding</keyword>
<protein>
    <submittedName>
        <fullName evidence="8">Cytochrome b5 heme-binding domain-containing protein</fullName>
    </submittedName>
</protein>
<dbReference type="SMART" id="SM01117">
    <property type="entry name" value="Cyt-b5"/>
    <property type="match status" value="1"/>
</dbReference>
<evidence type="ECO:0000256" key="1">
    <source>
        <dbReference type="ARBA" id="ARBA00022617"/>
    </source>
</evidence>
<reference evidence="7" key="1">
    <citation type="journal article" date="2013" name="Genetics">
        <title>The draft genome and transcriptome of Panagrellus redivivus are shaped by the harsh demands of a free-living lifestyle.</title>
        <authorList>
            <person name="Srinivasan J."/>
            <person name="Dillman A.R."/>
            <person name="Macchietto M.G."/>
            <person name="Heikkinen L."/>
            <person name="Lakso M."/>
            <person name="Fracchia K.M."/>
            <person name="Antoshechkin I."/>
            <person name="Mortazavi A."/>
            <person name="Wong G."/>
            <person name="Sternberg P.W."/>
        </authorList>
    </citation>
    <scope>NUCLEOTIDE SEQUENCE [LARGE SCALE GENOMIC DNA]</scope>
    <source>
        <strain evidence="7">MT8872</strain>
    </source>
</reference>
<dbReference type="AlphaFoldDB" id="A0A7E4VLL6"/>
<keyword evidence="1 5" id="KW-0349">Heme</keyword>
<name>A0A7E4VLL6_PANRE</name>
<comment type="similarity">
    <text evidence="4 5">Belongs to the cytochrome b5 family.</text>
</comment>
<dbReference type="GO" id="GO:0016020">
    <property type="term" value="C:membrane"/>
    <property type="evidence" value="ECO:0007669"/>
    <property type="project" value="TreeGrafter"/>
</dbReference>
<dbReference type="PROSITE" id="PS00191">
    <property type="entry name" value="CYTOCHROME_B5_1"/>
    <property type="match status" value="1"/>
</dbReference>
<keyword evidence="3 5" id="KW-0408">Iron</keyword>
<dbReference type="GO" id="GO:0046872">
    <property type="term" value="F:metal ion binding"/>
    <property type="evidence" value="ECO:0007669"/>
    <property type="project" value="UniProtKB-UniRule"/>
</dbReference>
<dbReference type="InterPro" id="IPR050668">
    <property type="entry name" value="Cytochrome_b5"/>
</dbReference>
<evidence type="ECO:0000256" key="2">
    <source>
        <dbReference type="ARBA" id="ARBA00022723"/>
    </source>
</evidence>
<accession>A0A7E4VLL6</accession>
<sequence length="114" mass="12827">MDWCRRYFFTRRATPQVGAVDMPEARAVNEDVKMFRYSYAEVARHNTADSAWMIVDGRVIDVTSYVGSHPGGDAILNYAGTDATIAIRTQTSHHFSMPFIEKKLKDLTIGTVLP</sequence>
<evidence type="ECO:0000256" key="4">
    <source>
        <dbReference type="ARBA" id="ARBA00038168"/>
    </source>
</evidence>
<dbReference type="InterPro" id="IPR018506">
    <property type="entry name" value="Cyt_B5_heme-BS"/>
</dbReference>
<evidence type="ECO:0000256" key="5">
    <source>
        <dbReference type="RuleBase" id="RU362121"/>
    </source>
</evidence>
<organism evidence="7 8">
    <name type="scientific">Panagrellus redivivus</name>
    <name type="common">Microworm</name>
    <dbReference type="NCBI Taxonomy" id="6233"/>
    <lineage>
        <taxon>Eukaryota</taxon>
        <taxon>Metazoa</taxon>
        <taxon>Ecdysozoa</taxon>
        <taxon>Nematoda</taxon>
        <taxon>Chromadorea</taxon>
        <taxon>Rhabditida</taxon>
        <taxon>Tylenchina</taxon>
        <taxon>Panagrolaimomorpha</taxon>
        <taxon>Panagrolaimoidea</taxon>
        <taxon>Panagrolaimidae</taxon>
        <taxon>Panagrellus</taxon>
    </lineage>
</organism>
<evidence type="ECO:0000259" key="6">
    <source>
        <dbReference type="PROSITE" id="PS50255"/>
    </source>
</evidence>
<evidence type="ECO:0000256" key="3">
    <source>
        <dbReference type="ARBA" id="ARBA00023004"/>
    </source>
</evidence>
<dbReference type="Proteomes" id="UP000492821">
    <property type="component" value="Unassembled WGS sequence"/>
</dbReference>
<dbReference type="SUPFAM" id="SSF55856">
    <property type="entry name" value="Cytochrome b5-like heme/steroid binding domain"/>
    <property type="match status" value="1"/>
</dbReference>
<proteinExistence type="inferred from homology"/>
<dbReference type="Gene3D" id="3.10.120.10">
    <property type="entry name" value="Cytochrome b5-like heme/steroid binding domain"/>
    <property type="match status" value="1"/>
</dbReference>
<dbReference type="PROSITE" id="PS50255">
    <property type="entry name" value="CYTOCHROME_B5_2"/>
    <property type="match status" value="1"/>
</dbReference>
<feature type="domain" description="Cytochrome b5 heme-binding" evidence="6">
    <location>
        <begin position="34"/>
        <end position="113"/>
    </location>
</feature>
<evidence type="ECO:0000313" key="7">
    <source>
        <dbReference type="Proteomes" id="UP000492821"/>
    </source>
</evidence>
<dbReference type="InterPro" id="IPR036400">
    <property type="entry name" value="Cyt_B5-like_heme/steroid_sf"/>
</dbReference>
<dbReference type="WBParaSite" id="Pan_g22686.t1">
    <property type="protein sequence ID" value="Pan_g22686.t1"/>
    <property type="gene ID" value="Pan_g22686"/>
</dbReference>
<dbReference type="GO" id="GO:0020037">
    <property type="term" value="F:heme binding"/>
    <property type="evidence" value="ECO:0007669"/>
    <property type="project" value="UniProtKB-UniRule"/>
</dbReference>
<dbReference type="PANTHER" id="PTHR19359:SF95">
    <property type="entry name" value="CYTOCHROME B5 TYPE B"/>
    <property type="match status" value="1"/>
</dbReference>
<evidence type="ECO:0000313" key="8">
    <source>
        <dbReference type="WBParaSite" id="Pan_g22686.t1"/>
    </source>
</evidence>
<keyword evidence="7" id="KW-1185">Reference proteome</keyword>
<reference evidence="8" key="2">
    <citation type="submission" date="2020-10" db="UniProtKB">
        <authorList>
            <consortium name="WormBaseParasite"/>
        </authorList>
    </citation>
    <scope>IDENTIFICATION</scope>
</reference>
<dbReference type="InterPro" id="IPR001199">
    <property type="entry name" value="Cyt_B5-like_heme/steroid-bd"/>
</dbReference>
<dbReference type="Pfam" id="PF00173">
    <property type="entry name" value="Cyt-b5"/>
    <property type="match status" value="1"/>
</dbReference>